<evidence type="ECO:0000313" key="7">
    <source>
        <dbReference type="Proteomes" id="UP000623467"/>
    </source>
</evidence>
<protein>
    <submittedName>
        <fullName evidence="6">MYND-type domain-containing protein</fullName>
    </submittedName>
</protein>
<dbReference type="SUPFAM" id="SSF144232">
    <property type="entry name" value="HIT/MYND zinc finger-like"/>
    <property type="match status" value="1"/>
</dbReference>
<keyword evidence="7" id="KW-1185">Reference proteome</keyword>
<dbReference type="AlphaFoldDB" id="A0A8H7DGR0"/>
<organism evidence="6 7">
    <name type="scientific">Mycena sanguinolenta</name>
    <dbReference type="NCBI Taxonomy" id="230812"/>
    <lineage>
        <taxon>Eukaryota</taxon>
        <taxon>Fungi</taxon>
        <taxon>Dikarya</taxon>
        <taxon>Basidiomycota</taxon>
        <taxon>Agaricomycotina</taxon>
        <taxon>Agaricomycetes</taxon>
        <taxon>Agaricomycetidae</taxon>
        <taxon>Agaricales</taxon>
        <taxon>Marasmiineae</taxon>
        <taxon>Mycenaceae</taxon>
        <taxon>Mycena</taxon>
    </lineage>
</organism>
<evidence type="ECO:0000259" key="5">
    <source>
        <dbReference type="PROSITE" id="PS50865"/>
    </source>
</evidence>
<comment type="caution">
    <text evidence="6">The sequence shown here is derived from an EMBL/GenBank/DDBJ whole genome shotgun (WGS) entry which is preliminary data.</text>
</comment>
<keyword evidence="1" id="KW-0479">Metal-binding</keyword>
<proteinExistence type="predicted"/>
<evidence type="ECO:0000256" key="3">
    <source>
        <dbReference type="ARBA" id="ARBA00022833"/>
    </source>
</evidence>
<name>A0A8H7DGR0_9AGAR</name>
<evidence type="ECO:0000313" key="6">
    <source>
        <dbReference type="EMBL" id="KAF7373735.1"/>
    </source>
</evidence>
<evidence type="ECO:0000256" key="2">
    <source>
        <dbReference type="ARBA" id="ARBA00022771"/>
    </source>
</evidence>
<keyword evidence="2 4" id="KW-0863">Zinc-finger</keyword>
<dbReference type="OrthoDB" id="3053422at2759"/>
<reference evidence="6" key="1">
    <citation type="submission" date="2020-05" db="EMBL/GenBank/DDBJ databases">
        <title>Mycena genomes resolve the evolution of fungal bioluminescence.</title>
        <authorList>
            <person name="Tsai I.J."/>
        </authorList>
    </citation>
    <scope>NUCLEOTIDE SEQUENCE</scope>
    <source>
        <strain evidence="6">160909Yilan</strain>
    </source>
</reference>
<dbReference type="EMBL" id="JACAZH010000003">
    <property type="protein sequence ID" value="KAF7373735.1"/>
    <property type="molecule type" value="Genomic_DNA"/>
</dbReference>
<dbReference type="Pfam" id="PF01753">
    <property type="entry name" value="zf-MYND"/>
    <property type="match status" value="1"/>
</dbReference>
<evidence type="ECO:0000256" key="4">
    <source>
        <dbReference type="PROSITE-ProRule" id="PRU00134"/>
    </source>
</evidence>
<evidence type="ECO:0000256" key="1">
    <source>
        <dbReference type="ARBA" id="ARBA00022723"/>
    </source>
</evidence>
<dbReference type="Gene3D" id="6.10.140.2220">
    <property type="match status" value="1"/>
</dbReference>
<keyword evidence="3" id="KW-0862">Zinc</keyword>
<dbReference type="InterPro" id="IPR002893">
    <property type="entry name" value="Znf_MYND"/>
</dbReference>
<gene>
    <name evidence="6" type="ORF">MSAN_00584600</name>
</gene>
<accession>A0A8H7DGR0</accession>
<feature type="domain" description="MYND-type" evidence="5">
    <location>
        <begin position="424"/>
        <end position="466"/>
    </location>
</feature>
<dbReference type="PROSITE" id="PS50865">
    <property type="entry name" value="ZF_MYND_2"/>
    <property type="match status" value="1"/>
</dbReference>
<dbReference type="GO" id="GO:0008270">
    <property type="term" value="F:zinc ion binding"/>
    <property type="evidence" value="ECO:0007669"/>
    <property type="project" value="UniProtKB-KW"/>
</dbReference>
<dbReference type="Proteomes" id="UP000623467">
    <property type="component" value="Unassembled WGS sequence"/>
</dbReference>
<sequence length="637" mass="72392">MHDLLRPENLSLLPPNFQALAKAARDGSLHHFQLLRLQFATLAPSRDERYIHCLPVPFALLDPARIPTGENVNTPAVQLAIEALMFLRMSVDSESPAWPDLWPRVWTWIDFLHTHRRVLPLPSGEPAWRFLLRFTSRWLCHAPTAELICSTVGVRSLIVHVWMSLVNSAEVFDSEDLSTHLQFSYLCDFIRGGMHIEDAANFSEVLEAAGGLSGLASLVVRSIIFCIPNHQTVVRRDAFFLFYNIMNFILQLETIPENIYPSFVSAGIVPVFTSAVCAISNQASAETEFADGYNLLVAFGALQIFLDVTPSYKSIGDALGAGLLQAIVYTIVICKNMDEGCLKTSPLFSLVANTLPTSTVYHTVVSQLEEPLLHIQFLELFTPSFKKSPIYIPWKMFENLAEERIQIMKRIESKEEYSRKACYSLQCGVIEKKIEFRRCAQCLYAYYCSKECQKQDWKHGGHRQACPSIRDFRLRTQDLSPRNLSFMRAVLHQENEHWTTAALKGKGVDISLPPLALRLVHMEKYPLDPPVVVFDHTGNSLRTTVVTATEERARDVDGDVLWDEHIARVKRSGGRMELHLLIVRDGKRRRRYMFSQRRDSSVVQDGLMNIVEGNLRDSHNALQDLWEESKKGVAIHE</sequence>